<name>F3L3D7_9GAMM</name>
<protein>
    <submittedName>
        <fullName evidence="1">Uncharacterized protein</fullName>
    </submittedName>
</protein>
<accession>F3L3D7</accession>
<dbReference type="STRING" id="2518989.IMCC3088_2129"/>
<comment type="caution">
    <text evidence="1">The sequence shown here is derived from an EMBL/GenBank/DDBJ whole genome shotgun (WGS) entry which is preliminary data.</text>
</comment>
<keyword evidence="2" id="KW-1185">Reference proteome</keyword>
<reference evidence="1 2" key="1">
    <citation type="journal article" date="2011" name="J. Bacteriol.">
        <title>Genome sequence of strain IMCC3088, a proteorhodopsin-containing marine bacterium belonging to the OM60/NOR5 clade.</title>
        <authorList>
            <person name="Jang Y."/>
            <person name="Oh H.M."/>
            <person name="Kang I."/>
            <person name="Lee K."/>
            <person name="Yang S.J."/>
            <person name="Cho J.C."/>
        </authorList>
    </citation>
    <scope>NUCLEOTIDE SEQUENCE [LARGE SCALE GENOMIC DNA]</scope>
    <source>
        <strain evidence="1 2">IMCC3088</strain>
    </source>
</reference>
<sequence>MRANSRLKIDRFANVEQRALIAEKAVHASGFRQALLDLTIYPITRLRHA</sequence>
<dbReference type="EMBL" id="AEIG01000062">
    <property type="protein sequence ID" value="EGG29209.1"/>
    <property type="molecule type" value="Genomic_DNA"/>
</dbReference>
<dbReference type="AlphaFoldDB" id="F3L3D7"/>
<organism evidence="1 2">
    <name type="scientific">Aequoribacter fuscus</name>
    <dbReference type="NCBI Taxonomy" id="2518989"/>
    <lineage>
        <taxon>Bacteria</taxon>
        <taxon>Pseudomonadati</taxon>
        <taxon>Pseudomonadota</taxon>
        <taxon>Gammaproteobacteria</taxon>
        <taxon>Cellvibrionales</taxon>
        <taxon>Halieaceae</taxon>
        <taxon>Aequoribacter</taxon>
    </lineage>
</organism>
<evidence type="ECO:0000313" key="2">
    <source>
        <dbReference type="Proteomes" id="UP000005615"/>
    </source>
</evidence>
<gene>
    <name evidence="1" type="ORF">IMCC3088_2129</name>
</gene>
<proteinExistence type="predicted"/>
<evidence type="ECO:0000313" key="1">
    <source>
        <dbReference type="EMBL" id="EGG29209.1"/>
    </source>
</evidence>
<dbReference type="Proteomes" id="UP000005615">
    <property type="component" value="Unassembled WGS sequence"/>
</dbReference>